<accession>A0A5N6Q9H9</accession>
<proteinExistence type="predicted"/>
<organism evidence="1 2">
    <name type="scientific">Mikania micrantha</name>
    <name type="common">bitter vine</name>
    <dbReference type="NCBI Taxonomy" id="192012"/>
    <lineage>
        <taxon>Eukaryota</taxon>
        <taxon>Viridiplantae</taxon>
        <taxon>Streptophyta</taxon>
        <taxon>Embryophyta</taxon>
        <taxon>Tracheophyta</taxon>
        <taxon>Spermatophyta</taxon>
        <taxon>Magnoliopsida</taxon>
        <taxon>eudicotyledons</taxon>
        <taxon>Gunneridae</taxon>
        <taxon>Pentapetalae</taxon>
        <taxon>asterids</taxon>
        <taxon>campanulids</taxon>
        <taxon>Asterales</taxon>
        <taxon>Asteraceae</taxon>
        <taxon>Asteroideae</taxon>
        <taxon>Heliantheae alliance</taxon>
        <taxon>Eupatorieae</taxon>
        <taxon>Mikania</taxon>
    </lineage>
</organism>
<evidence type="ECO:0000313" key="2">
    <source>
        <dbReference type="Proteomes" id="UP000326396"/>
    </source>
</evidence>
<dbReference type="EMBL" id="SZYD01000001">
    <property type="protein sequence ID" value="KAD7480330.1"/>
    <property type="molecule type" value="Genomic_DNA"/>
</dbReference>
<protein>
    <submittedName>
        <fullName evidence="1">Uncharacterized protein</fullName>
    </submittedName>
</protein>
<comment type="caution">
    <text evidence="1">The sequence shown here is derived from an EMBL/GenBank/DDBJ whole genome shotgun (WGS) entry which is preliminary data.</text>
</comment>
<sequence>MEVIWSNASWCAAAATTFGVYITDDFLLLSGVALLEHSLRSMVIWVVQVVGLSICRCDGSGESRYGNRGSYNIWLYCSSLK</sequence>
<reference evidence="1 2" key="1">
    <citation type="submission" date="2019-05" db="EMBL/GenBank/DDBJ databases">
        <title>Mikania micrantha, genome provides insights into the molecular mechanism of rapid growth.</title>
        <authorList>
            <person name="Liu B."/>
        </authorList>
    </citation>
    <scope>NUCLEOTIDE SEQUENCE [LARGE SCALE GENOMIC DNA]</scope>
    <source>
        <strain evidence="1">NLD-2019</strain>
        <tissue evidence="1">Leaf</tissue>
    </source>
</reference>
<name>A0A5N6Q9H9_9ASTR</name>
<keyword evidence="2" id="KW-1185">Reference proteome</keyword>
<dbReference type="Proteomes" id="UP000326396">
    <property type="component" value="Linkage Group LG1"/>
</dbReference>
<evidence type="ECO:0000313" key="1">
    <source>
        <dbReference type="EMBL" id="KAD7480330.1"/>
    </source>
</evidence>
<gene>
    <name evidence="1" type="ORF">E3N88_03466</name>
</gene>
<dbReference type="AlphaFoldDB" id="A0A5N6Q9H9"/>